<feature type="domain" description="RRM" evidence="4">
    <location>
        <begin position="243"/>
        <end position="303"/>
    </location>
</feature>
<dbReference type="SUPFAM" id="SSF54928">
    <property type="entry name" value="RNA-binding domain, RBD"/>
    <property type="match status" value="1"/>
</dbReference>
<proteinExistence type="inferred from homology"/>
<dbReference type="InterPro" id="IPR035979">
    <property type="entry name" value="RBD_domain_sf"/>
</dbReference>
<dbReference type="PANTHER" id="PTHR23204">
    <property type="entry name" value="CLEAVAGE AND POLYADENYLATION SPECIFIC FACTOR"/>
    <property type="match status" value="1"/>
</dbReference>
<evidence type="ECO:0000313" key="5">
    <source>
        <dbReference type="EMBL" id="KAH1074584.1"/>
    </source>
</evidence>
<evidence type="ECO:0000256" key="2">
    <source>
        <dbReference type="PROSITE-ProRule" id="PRU00176"/>
    </source>
</evidence>
<reference evidence="5 6" key="1">
    <citation type="journal article" date="2021" name="Plant Biotechnol. J.">
        <title>Multi-omics assisted identification of the key and species-specific regulatory components of drought-tolerant mechanisms in Gossypium stocksii.</title>
        <authorList>
            <person name="Yu D."/>
            <person name="Ke L."/>
            <person name="Zhang D."/>
            <person name="Wu Y."/>
            <person name="Sun Y."/>
            <person name="Mei J."/>
            <person name="Sun J."/>
            <person name="Sun Y."/>
        </authorList>
    </citation>
    <scope>NUCLEOTIDE SEQUENCE [LARGE SCALE GENOMIC DNA]</scope>
    <source>
        <strain evidence="6">cv. E1</strain>
        <tissue evidence="5">Leaf</tissue>
    </source>
</reference>
<dbReference type="PROSITE" id="PS50102">
    <property type="entry name" value="RRM"/>
    <property type="match status" value="1"/>
</dbReference>
<dbReference type="GO" id="GO:0005634">
    <property type="term" value="C:nucleus"/>
    <property type="evidence" value="ECO:0007669"/>
    <property type="project" value="UniProtKB-SubCell"/>
</dbReference>
<dbReference type="OrthoDB" id="439808at2759"/>
<name>A0A9D3ZZ86_9ROSI</name>
<evidence type="ECO:0000259" key="4">
    <source>
        <dbReference type="PROSITE" id="PS50102"/>
    </source>
</evidence>
<organism evidence="5 6">
    <name type="scientific">Gossypium stocksii</name>
    <dbReference type="NCBI Taxonomy" id="47602"/>
    <lineage>
        <taxon>Eukaryota</taxon>
        <taxon>Viridiplantae</taxon>
        <taxon>Streptophyta</taxon>
        <taxon>Embryophyta</taxon>
        <taxon>Tracheophyta</taxon>
        <taxon>Spermatophyta</taxon>
        <taxon>Magnoliopsida</taxon>
        <taxon>eudicotyledons</taxon>
        <taxon>Gunneridae</taxon>
        <taxon>Pentapetalae</taxon>
        <taxon>rosids</taxon>
        <taxon>malvids</taxon>
        <taxon>Malvales</taxon>
        <taxon>Malvaceae</taxon>
        <taxon>Malvoideae</taxon>
        <taxon>Gossypium</taxon>
    </lineage>
</organism>
<dbReference type="Gene3D" id="3.30.70.330">
    <property type="match status" value="1"/>
</dbReference>
<feature type="compositionally biased region" description="Basic and acidic residues" evidence="3">
    <location>
        <begin position="60"/>
        <end position="69"/>
    </location>
</feature>
<gene>
    <name evidence="5" type="ORF">J1N35_026912</name>
</gene>
<dbReference type="EMBL" id="JAIQCV010000008">
    <property type="protein sequence ID" value="KAH1074584.1"/>
    <property type="molecule type" value="Genomic_DNA"/>
</dbReference>
<dbReference type="AlphaFoldDB" id="A0A9D3ZZ86"/>
<dbReference type="GO" id="GO:0006397">
    <property type="term" value="P:mRNA processing"/>
    <property type="evidence" value="ECO:0007669"/>
    <property type="project" value="UniProtKB-KW"/>
</dbReference>
<comment type="caution">
    <text evidence="5">The sequence shown here is derived from an EMBL/GenBank/DDBJ whole genome shotgun (WGS) entry which is preliminary data.</text>
</comment>
<dbReference type="InterPro" id="IPR012677">
    <property type="entry name" value="Nucleotide-bd_a/b_plait_sf"/>
</dbReference>
<dbReference type="Proteomes" id="UP000828251">
    <property type="component" value="Unassembled WGS sequence"/>
</dbReference>
<dbReference type="InterPro" id="IPR034772">
    <property type="entry name" value="CPSF6/7"/>
</dbReference>
<dbReference type="Pfam" id="PF00076">
    <property type="entry name" value="RRM_1"/>
    <property type="match status" value="1"/>
</dbReference>
<keyword evidence="6" id="KW-1185">Reference proteome</keyword>
<keyword evidence="2" id="KW-0694">RNA-binding</keyword>
<sequence>MDEGKGGDQMDQFHRNEAISAVADESFLGEKDDDYEDLYNDVNVGEGFLQSLRRNEDLGFRNEETKNNGEKVGGSPMGASESGVSIPGVVGIGEREDFRVFYESQGFRAGGGDVKGPSTGFGGGRGGLRVELAQGSNKLNEVAAEQSGHKSSSLGSVGGMGHQGHGVGNVGSVKNEDLVKQGVGGPIVNGPSGSVGGGGSGGGSVGDGPMVGNGGGNVGVSGVSASAGIGPGVGASSGAGGGTILFVGDLHWWTTDAELESELCKHGPVKEVKFFDEKASGKSKGYCRLSFMIQQQQQLIRRE</sequence>
<dbReference type="SMART" id="SM00360">
    <property type="entry name" value="RRM"/>
    <property type="match status" value="1"/>
</dbReference>
<evidence type="ECO:0000313" key="6">
    <source>
        <dbReference type="Proteomes" id="UP000828251"/>
    </source>
</evidence>
<evidence type="ECO:0000256" key="3">
    <source>
        <dbReference type="SAM" id="MobiDB-lite"/>
    </source>
</evidence>
<evidence type="ECO:0000256" key="1">
    <source>
        <dbReference type="ARBA" id="ARBA00006265"/>
    </source>
</evidence>
<accession>A0A9D3ZZ86</accession>
<protein>
    <recommendedName>
        <fullName evidence="4">RRM domain-containing protein</fullName>
    </recommendedName>
</protein>
<feature type="region of interest" description="Disordered" evidence="3">
    <location>
        <begin position="60"/>
        <end position="86"/>
    </location>
</feature>
<dbReference type="GO" id="GO:0003723">
    <property type="term" value="F:RNA binding"/>
    <property type="evidence" value="ECO:0007669"/>
    <property type="project" value="UniProtKB-UniRule"/>
</dbReference>
<comment type="similarity">
    <text evidence="1">Belongs to the RRM CPSF6/7 family.</text>
</comment>
<dbReference type="InterPro" id="IPR000504">
    <property type="entry name" value="RRM_dom"/>
</dbReference>